<dbReference type="Gene3D" id="1.10.150.130">
    <property type="match status" value="1"/>
</dbReference>
<feature type="region of interest" description="Disordered" evidence="3">
    <location>
        <begin position="235"/>
        <end position="274"/>
    </location>
</feature>
<evidence type="ECO:0000256" key="2">
    <source>
        <dbReference type="ARBA" id="ARBA00023172"/>
    </source>
</evidence>
<dbReference type="PANTHER" id="PTHR33066">
    <property type="entry name" value="INTEGRASE_SAM-LIKE_N DOMAIN-CONTAINING PROTEIN"/>
    <property type="match status" value="1"/>
</dbReference>
<reference evidence="4" key="2">
    <citation type="submission" date="2021-03" db="UniProtKB">
        <authorList>
            <consortium name="Ensembl"/>
        </authorList>
    </citation>
    <scope>IDENTIFICATION</scope>
</reference>
<evidence type="ECO:0000256" key="1">
    <source>
        <dbReference type="ARBA" id="ARBA00023125"/>
    </source>
</evidence>
<evidence type="ECO:0008006" key="5">
    <source>
        <dbReference type="Google" id="ProtNLM"/>
    </source>
</evidence>
<feature type="compositionally biased region" description="Polar residues" evidence="3">
    <location>
        <begin position="512"/>
        <end position="536"/>
    </location>
</feature>
<dbReference type="InterPro" id="IPR011010">
    <property type="entry name" value="DNA_brk_join_enz"/>
</dbReference>
<protein>
    <recommendedName>
        <fullName evidence="5">Tyr recombinase domain-containing protein</fullName>
    </recommendedName>
</protein>
<keyword evidence="2" id="KW-0233">DNA recombination</keyword>
<dbReference type="GeneTree" id="ENSGT01070000254374"/>
<name>A0A803JM14_XENTR</name>
<keyword evidence="1" id="KW-0238">DNA-binding</keyword>
<dbReference type="GO" id="GO:0003677">
    <property type="term" value="F:DNA binding"/>
    <property type="evidence" value="ECO:0007669"/>
    <property type="project" value="UniProtKB-KW"/>
</dbReference>
<feature type="compositionally biased region" description="Polar residues" evidence="3">
    <location>
        <begin position="371"/>
        <end position="392"/>
    </location>
</feature>
<dbReference type="Gene3D" id="1.10.443.10">
    <property type="entry name" value="Intergrase catalytic core"/>
    <property type="match status" value="1"/>
</dbReference>
<feature type="compositionally biased region" description="Polar residues" evidence="3">
    <location>
        <begin position="399"/>
        <end position="412"/>
    </location>
</feature>
<accession>A0A803JM14</accession>
<evidence type="ECO:0000256" key="3">
    <source>
        <dbReference type="SAM" id="MobiDB-lite"/>
    </source>
</evidence>
<dbReference type="InterPro" id="IPR010998">
    <property type="entry name" value="Integrase_recombinase_N"/>
</dbReference>
<feature type="compositionally biased region" description="Polar residues" evidence="3">
    <location>
        <begin position="546"/>
        <end position="568"/>
    </location>
</feature>
<evidence type="ECO:0000313" key="4">
    <source>
        <dbReference type="Ensembl" id="ENSXETP00000108994"/>
    </source>
</evidence>
<dbReference type="PANTHER" id="PTHR33066:SF2">
    <property type="entry name" value="FILAGGRIN-2-LIKE"/>
    <property type="match status" value="1"/>
</dbReference>
<feature type="region of interest" description="Disordered" evidence="3">
    <location>
        <begin position="292"/>
        <end position="316"/>
    </location>
</feature>
<dbReference type="Ensembl" id="ENSXETT00000110386">
    <property type="protein sequence ID" value="ENSXETP00000108994"/>
    <property type="gene ID" value="ENSXETG00000048845"/>
</dbReference>
<organism evidence="4">
    <name type="scientific">Xenopus tropicalis</name>
    <name type="common">Western clawed frog</name>
    <name type="synonym">Silurana tropicalis</name>
    <dbReference type="NCBI Taxonomy" id="8364"/>
    <lineage>
        <taxon>Eukaryota</taxon>
        <taxon>Metazoa</taxon>
        <taxon>Chordata</taxon>
        <taxon>Craniata</taxon>
        <taxon>Vertebrata</taxon>
        <taxon>Euteleostomi</taxon>
        <taxon>Amphibia</taxon>
        <taxon>Batrachia</taxon>
        <taxon>Anura</taxon>
        <taxon>Pipoidea</taxon>
        <taxon>Pipidae</taxon>
        <taxon>Xenopodinae</taxon>
        <taxon>Xenopus</taxon>
        <taxon>Silurana</taxon>
    </lineage>
</organism>
<dbReference type="GO" id="GO:0015074">
    <property type="term" value="P:DNA integration"/>
    <property type="evidence" value="ECO:0007669"/>
    <property type="project" value="InterPro"/>
</dbReference>
<reference evidence="4" key="1">
    <citation type="journal article" date="2010" name="Science">
        <title>The genome of the Western clawed frog Xenopus tropicalis.</title>
        <authorList>
            <person name="Hellsten U."/>
            <person name="Harland R.M."/>
            <person name="Gilchrist M.J."/>
            <person name="Hendrix D."/>
            <person name="Jurka J."/>
            <person name="Kapitonov V."/>
            <person name="Ovcharenko I."/>
            <person name="Putnam N.H."/>
            <person name="Shu S."/>
            <person name="Taher L."/>
            <person name="Blitz I.L."/>
            <person name="Blumberg B."/>
            <person name="Dichmann D.S."/>
            <person name="Dubchak I."/>
            <person name="Amaya E."/>
            <person name="Detter J.C."/>
            <person name="Fletcher R."/>
            <person name="Gerhard D.S."/>
            <person name="Goodstein D."/>
            <person name="Graves T."/>
            <person name="Grigoriev I.V."/>
            <person name="Grimwood J."/>
            <person name="Kawashima T."/>
            <person name="Lindquist E."/>
            <person name="Lucas S.M."/>
            <person name="Mead P.E."/>
            <person name="Mitros T."/>
            <person name="Ogino H."/>
            <person name="Ohta Y."/>
            <person name="Poliakov A.V."/>
            <person name="Pollet N."/>
            <person name="Robert J."/>
            <person name="Salamov A."/>
            <person name="Sater A.K."/>
            <person name="Schmutz J."/>
            <person name="Terry A."/>
            <person name="Vize P.D."/>
            <person name="Warren W.C."/>
            <person name="Wells D."/>
            <person name="Wills A."/>
            <person name="Wilson R.K."/>
            <person name="Zimmerman L.B."/>
            <person name="Zorn A.M."/>
            <person name="Grainger R."/>
            <person name="Grammer T."/>
            <person name="Khokha M.K."/>
            <person name="Richardson P.M."/>
            <person name="Rokhsar D.S."/>
        </authorList>
    </citation>
    <scope>NUCLEOTIDE SEQUENCE [LARGE SCALE GENOMIC DNA]</scope>
    <source>
        <strain evidence="4">Nigerian</strain>
    </source>
</reference>
<feature type="compositionally biased region" description="Polar residues" evidence="3">
    <location>
        <begin position="304"/>
        <end position="316"/>
    </location>
</feature>
<sequence length="925" mass="100687">MGPQTHRFGLPSRIFLNAPYPILHVPPTSRSHQAGGSLVHCARTPQGKGDCTSSIRRPISRFLFQSLHRSQERRLLQTSSRSEAPQHLSTRLTFQDGVAKIGHCRHVSRRVLGDPGHKRRLSPCPHFPSALEILTLCYQESTLPVYLPSLRTHIGTQDLHQDHGGSSCGAKVSGGIHNPLPRRPPPQGSYVRIGDVPAVLGSEHPDLSGMEDQYHQVMPHSRSADVLPRVNIRHNASEGLPPTREDLKDAGHGSPPPLHAISIHTTGHAGPGHNGIGHRSCAICSIPPTTTPVEHPGPVEAHESVSTNAPSSQDQSCVGMVARQVTSIQGAHSNRAKVATSDYRCQSKGMGSGTTTIHSSGNLVRVREPSTHQYSGDQSGSFSPSTLAEPTQGTGGQDSIGQCHHSSLPQSSGRHKEPPGPKGGQPDTDLGRVKRSSPLSSLHPRTRKLAGRLPEQTEARSRRMGPKSQGIPGHCKQVGTSGGRPHGLVNKPPGTLIHGQVEFLTGVCLPSTSSHTMGSQEDQERTLPTNSDSSPLAQEGMVHRSNVAQQGRSLATSSTFRSTDPGSHQSSQACISKFDGMALESLVLSRKGFSKEVVKTMMAARRPVSAKAYHRVWKIYWDWCHTYGYPFQELSVPRILSFLQLGLDKGLSLGSLKSQISALSVLFQQKIATFPDVATFLEGVSRLHPPFHDPIPPWDLNLVLNALQEAPFEPMATIPIAWLTWKTVFLIAIASARRVSELSSLSCQLPYLIFHEDRAVLRTTASFLPKVVSSFHINQDITIPSFCLRPASYKEVALHSLDPVRALKFYLHRTKEIRSSNSLFILHTGAQSGSQASKSTISRWIKETICRAYIAKGKSPPLQIRAHSTRGIGTSWAFRNKASAEQVCKAATWSSLHSFTKFYSFEVFAASDALFGRKVLQAAVC</sequence>
<dbReference type="InParanoid" id="A0A803JM14"/>
<dbReference type="SUPFAM" id="SSF56349">
    <property type="entry name" value="DNA breaking-rejoining enzymes"/>
    <property type="match status" value="1"/>
</dbReference>
<dbReference type="InterPro" id="IPR013762">
    <property type="entry name" value="Integrase-like_cat_sf"/>
</dbReference>
<feature type="region of interest" description="Disordered" evidence="3">
    <location>
        <begin position="329"/>
        <end position="489"/>
    </location>
</feature>
<dbReference type="SUPFAM" id="SSF47823">
    <property type="entry name" value="lambda integrase-like, N-terminal domain"/>
    <property type="match status" value="1"/>
</dbReference>
<dbReference type="AlphaFoldDB" id="A0A803JM14"/>
<feature type="compositionally biased region" description="Polar residues" evidence="3">
    <location>
        <begin position="353"/>
        <end position="362"/>
    </location>
</feature>
<feature type="region of interest" description="Disordered" evidence="3">
    <location>
        <begin position="512"/>
        <end position="568"/>
    </location>
</feature>
<dbReference type="GO" id="GO:0006310">
    <property type="term" value="P:DNA recombination"/>
    <property type="evidence" value="ECO:0007669"/>
    <property type="project" value="UniProtKB-KW"/>
</dbReference>
<proteinExistence type="predicted"/>